<reference evidence="2 3" key="1">
    <citation type="submission" date="2019-07" db="EMBL/GenBank/DDBJ databases">
        <title>Finished genome of Venturia effusa.</title>
        <authorList>
            <person name="Young C.A."/>
            <person name="Cox M.P."/>
            <person name="Ganley A.R.D."/>
            <person name="David W.J."/>
        </authorList>
    </citation>
    <scope>NUCLEOTIDE SEQUENCE [LARGE SCALE GENOMIC DNA]</scope>
    <source>
        <strain evidence="3">albino</strain>
    </source>
</reference>
<dbReference type="PANTHER" id="PTHR34144:SF7">
    <property type="entry name" value="EXPORT PROTEIN (CAP59), PUTATIVE (AFU_ORTHOLOGUE AFUA_7G05020)-RELATED"/>
    <property type="match status" value="1"/>
</dbReference>
<name>A0A517LE20_9PEZI</name>
<dbReference type="OrthoDB" id="262547at2759"/>
<protein>
    <recommendedName>
        <fullName evidence="4">Glycosyltransferase family 69 protein</fullName>
    </recommendedName>
</protein>
<dbReference type="EMBL" id="CP042194">
    <property type="protein sequence ID" value="QDS73889.1"/>
    <property type="molecule type" value="Genomic_DNA"/>
</dbReference>
<dbReference type="PANTHER" id="PTHR34144">
    <property type="entry name" value="CHROMOSOME 8, WHOLE GENOME SHOTGUN SEQUENCE"/>
    <property type="match status" value="1"/>
</dbReference>
<sequence length="413" mass="48113">MSRFRRSTKERLRLLPFFFAVFAFLEVCWVRHNIRTVEAEKSRDWRIRKRATEHRKKIYIASPLWNAGPMLRGPWGNWSASLLELVKDFGVENVYITILEGGSYDDTKEALVQLDAELEKLKVRRNITMEEETHAHYMAQEPGPEGWVKTPKGTTELRRIPFLAKLRNRTLQPLRDLWAAGERFDYVLFLGDVIFNSEEISTLMNTNGGDYAAACSLDFAHPPRYYDTFVLRDRFSDPTIQTTWPYFRSKESRHAMKRHLPVPVASCWNGIVSMPAEIFARPDNPLTFRALPDKIAAHHYEASECCLIHADNPLYATKPILLNPAVRVGYNHTAYDAVHERDPWLSYYDIFEGLWENRMKRCWSMLFHSDRGRQRHLLRSLKAVEKETGVSEVAPWCVVDEMQVIAANGWRHV</sequence>
<evidence type="ECO:0000313" key="2">
    <source>
        <dbReference type="EMBL" id="QDS73889.1"/>
    </source>
</evidence>
<dbReference type="STRING" id="50376.A0A517LE20"/>
<accession>A0A517LE20</accession>
<keyword evidence="3" id="KW-1185">Reference proteome</keyword>
<evidence type="ECO:0000313" key="3">
    <source>
        <dbReference type="Proteomes" id="UP000316270"/>
    </source>
</evidence>
<evidence type="ECO:0000256" key="1">
    <source>
        <dbReference type="SAM" id="Coils"/>
    </source>
</evidence>
<keyword evidence="1" id="KW-0175">Coiled coil</keyword>
<organism evidence="2 3">
    <name type="scientific">Venturia effusa</name>
    <dbReference type="NCBI Taxonomy" id="50376"/>
    <lineage>
        <taxon>Eukaryota</taxon>
        <taxon>Fungi</taxon>
        <taxon>Dikarya</taxon>
        <taxon>Ascomycota</taxon>
        <taxon>Pezizomycotina</taxon>
        <taxon>Dothideomycetes</taxon>
        <taxon>Pleosporomycetidae</taxon>
        <taxon>Venturiales</taxon>
        <taxon>Venturiaceae</taxon>
        <taxon>Venturia</taxon>
    </lineage>
</organism>
<dbReference type="InterPro" id="IPR021047">
    <property type="entry name" value="Mannosyltransferase_CMT1"/>
</dbReference>
<evidence type="ECO:0008006" key="4">
    <source>
        <dbReference type="Google" id="ProtNLM"/>
    </source>
</evidence>
<feature type="coiled-coil region" evidence="1">
    <location>
        <begin position="104"/>
        <end position="131"/>
    </location>
</feature>
<dbReference type="Proteomes" id="UP000316270">
    <property type="component" value="Chromosome 10"/>
</dbReference>
<proteinExistence type="predicted"/>
<gene>
    <name evidence="2" type="ORF">FKW77_007139</name>
</gene>
<dbReference type="Pfam" id="PF11735">
    <property type="entry name" value="CAP59_mtransfer"/>
    <property type="match status" value="1"/>
</dbReference>
<dbReference type="AlphaFoldDB" id="A0A517LE20"/>